<evidence type="ECO:0000256" key="4">
    <source>
        <dbReference type="ARBA" id="ARBA00022598"/>
    </source>
</evidence>
<dbReference type="InterPro" id="IPR035684">
    <property type="entry name" value="ArgRS_core"/>
</dbReference>
<keyword evidence="6 11" id="KW-0067">ATP-binding</keyword>
<dbReference type="FunFam" id="1.10.730.10:FF:000006">
    <property type="entry name" value="Arginyl-tRNA synthetase 2, mitochondrial"/>
    <property type="match status" value="1"/>
</dbReference>
<reference evidence="14 15" key="1">
    <citation type="submission" date="2016-10" db="EMBL/GenBank/DDBJ databases">
        <title>Silvanigrella aquatica sp. nov., isolated from a freshwater lake located in the Black Forest, Germany, description of Silvanigrellaceae fam. nov., Silvanigrellales ord. nov., reclassification of the order Bdellovibrionales in the class Oligoflexia, reclassification of the families Bacteriovoracaceae and Halobacteriovoraceae in the new order Bacteriovoracales ord. nov., and reclassification of the family Pseudobacteriovoracaceae in the order Oligoflexiales.</title>
        <authorList>
            <person name="Hahn M.W."/>
            <person name="Schmidt J."/>
            <person name="Koll U."/>
            <person name="Rohde M."/>
            <person name="Verbag S."/>
            <person name="Pitt A."/>
            <person name="Nakai R."/>
            <person name="Naganuma T."/>
            <person name="Lang E."/>
        </authorList>
    </citation>
    <scope>NUCLEOTIDE SEQUENCE [LARGE SCALE GENOMIC DNA]</scope>
    <source>
        <strain evidence="14 15">MWH-Nonnen-W8red</strain>
    </source>
</reference>
<dbReference type="Pfam" id="PF00750">
    <property type="entry name" value="tRNA-synt_1d"/>
    <property type="match status" value="1"/>
</dbReference>
<dbReference type="GO" id="GO:0004814">
    <property type="term" value="F:arginine-tRNA ligase activity"/>
    <property type="evidence" value="ECO:0007669"/>
    <property type="project" value="UniProtKB-UniRule"/>
</dbReference>
<evidence type="ECO:0000256" key="9">
    <source>
        <dbReference type="ARBA" id="ARBA00049339"/>
    </source>
</evidence>
<dbReference type="PRINTS" id="PR01038">
    <property type="entry name" value="TRNASYNTHARG"/>
</dbReference>
<evidence type="ECO:0000259" key="12">
    <source>
        <dbReference type="SMART" id="SM00836"/>
    </source>
</evidence>
<dbReference type="InterPro" id="IPR005148">
    <property type="entry name" value="Arg-tRNA-synth_N"/>
</dbReference>
<dbReference type="InterPro" id="IPR014729">
    <property type="entry name" value="Rossmann-like_a/b/a_fold"/>
</dbReference>
<dbReference type="AlphaFoldDB" id="A0A1L4CZZ9"/>
<dbReference type="SUPFAM" id="SSF55190">
    <property type="entry name" value="Arginyl-tRNA synthetase (ArgRS), N-terminal 'additional' domain"/>
    <property type="match status" value="1"/>
</dbReference>
<dbReference type="KEGG" id="saqi:AXG55_06285"/>
<organism evidence="14 15">
    <name type="scientific">Silvanigrella aquatica</name>
    <dbReference type="NCBI Taxonomy" id="1915309"/>
    <lineage>
        <taxon>Bacteria</taxon>
        <taxon>Pseudomonadati</taxon>
        <taxon>Bdellovibrionota</taxon>
        <taxon>Oligoflexia</taxon>
        <taxon>Silvanigrellales</taxon>
        <taxon>Silvanigrellaceae</taxon>
        <taxon>Silvanigrella</taxon>
    </lineage>
</organism>
<dbReference type="InterPro" id="IPR001278">
    <property type="entry name" value="Arg-tRNA-ligase"/>
</dbReference>
<dbReference type="RefSeq" id="WP_148697272.1">
    <property type="nucleotide sequence ID" value="NZ_CP017834.1"/>
</dbReference>
<evidence type="ECO:0000256" key="8">
    <source>
        <dbReference type="ARBA" id="ARBA00023146"/>
    </source>
</evidence>
<evidence type="ECO:0000259" key="13">
    <source>
        <dbReference type="SMART" id="SM01016"/>
    </source>
</evidence>
<dbReference type="InterPro" id="IPR009080">
    <property type="entry name" value="tRNAsynth_Ia_anticodon-bd"/>
</dbReference>
<gene>
    <name evidence="14" type="ORF">AXG55_06285</name>
</gene>
<proteinExistence type="inferred from homology"/>
<dbReference type="GO" id="GO:0005737">
    <property type="term" value="C:cytoplasm"/>
    <property type="evidence" value="ECO:0007669"/>
    <property type="project" value="UniProtKB-UniRule"/>
</dbReference>
<keyword evidence="5 11" id="KW-0547">Nucleotide-binding</keyword>
<dbReference type="GO" id="GO:0005524">
    <property type="term" value="F:ATP binding"/>
    <property type="evidence" value="ECO:0007669"/>
    <property type="project" value="UniProtKB-KW"/>
</dbReference>
<feature type="domain" description="Arginyl tRNA synthetase N-terminal" evidence="13">
    <location>
        <begin position="21"/>
        <end position="101"/>
    </location>
</feature>
<protein>
    <recommendedName>
        <fullName evidence="3 10">Arginine--tRNA ligase</fullName>
        <ecNumber evidence="2 10">6.1.1.19</ecNumber>
    </recommendedName>
</protein>
<dbReference type="OrthoDB" id="5287749at2"/>
<evidence type="ECO:0000256" key="7">
    <source>
        <dbReference type="ARBA" id="ARBA00022917"/>
    </source>
</evidence>
<dbReference type="SUPFAM" id="SSF47323">
    <property type="entry name" value="Anticodon-binding domain of a subclass of class I aminoacyl-tRNA synthetases"/>
    <property type="match status" value="1"/>
</dbReference>
<keyword evidence="4 11" id="KW-0436">Ligase</keyword>
<dbReference type="EC" id="6.1.1.19" evidence="2 10"/>
<evidence type="ECO:0000256" key="11">
    <source>
        <dbReference type="RuleBase" id="RU363038"/>
    </source>
</evidence>
<name>A0A1L4CZZ9_9BACT</name>
<evidence type="ECO:0000256" key="10">
    <source>
        <dbReference type="NCBIfam" id="TIGR00456"/>
    </source>
</evidence>
<evidence type="ECO:0000313" key="15">
    <source>
        <dbReference type="Proteomes" id="UP000184731"/>
    </source>
</evidence>
<dbReference type="NCBIfam" id="TIGR00456">
    <property type="entry name" value="argS"/>
    <property type="match status" value="1"/>
</dbReference>
<dbReference type="PANTHER" id="PTHR11956:SF5">
    <property type="entry name" value="ARGININE--TRNA LIGASE, CYTOPLASMIC"/>
    <property type="match status" value="1"/>
</dbReference>
<dbReference type="Pfam" id="PF03485">
    <property type="entry name" value="Arg_tRNA_synt_N"/>
    <property type="match status" value="1"/>
</dbReference>
<feature type="domain" description="DALR anticodon binding" evidence="12">
    <location>
        <begin position="478"/>
        <end position="591"/>
    </location>
</feature>
<dbReference type="GO" id="GO:0006420">
    <property type="term" value="P:arginyl-tRNA aminoacylation"/>
    <property type="evidence" value="ECO:0007669"/>
    <property type="project" value="UniProtKB-UniRule"/>
</dbReference>
<keyword evidence="15" id="KW-1185">Reference proteome</keyword>
<keyword evidence="7 11" id="KW-0648">Protein biosynthesis</keyword>
<keyword evidence="8 11" id="KW-0030">Aminoacyl-tRNA synthetase</keyword>
<dbReference type="EMBL" id="CP017834">
    <property type="protein sequence ID" value="APJ03533.1"/>
    <property type="molecule type" value="Genomic_DNA"/>
</dbReference>
<dbReference type="CDD" id="cd07956">
    <property type="entry name" value="Anticodon_Ia_Arg"/>
    <property type="match status" value="1"/>
</dbReference>
<evidence type="ECO:0000256" key="6">
    <source>
        <dbReference type="ARBA" id="ARBA00022840"/>
    </source>
</evidence>
<dbReference type="Gene3D" id="3.40.50.620">
    <property type="entry name" value="HUPs"/>
    <property type="match status" value="1"/>
</dbReference>
<sequence length="591" mass="68313">MTTSHDPFKNEIAKIVYQELMNISQNFSIAFSLKEHEIYNLLTVPPDFSLGQAALPCFPFAKSFKQAPNKIASELAEKLNKQNKLLISKVNCVNAYLNFYCDFNELAKNISQNINSKEFFNRKLLEDSEKDKIVVEYSQPNTHKAMHVGHLRCLVLGDAVCNLLEYAGNKIVRATYPGDVGNHVAKIIWYLTHPTNKQFPATDKTRWLGQMYAEADEAFKALKGTANEVEVKKDISEILRQLNNSSGKYYELWKETREWSLEELRRIYSWLNSHFDVWYFESECEAPSKEIVKKKYEEGFFVKDNGAIGIDLSQWKLGFAMFLKSDGNGLYLTKDIDLIMRKFSDPEVTKSIYIVDSRQKLHFQQLFKTAELMGYPQAAKSVHLSYETVNTEDGKPFSSRQLNGLQLTDLRYKMEEKVTKDYLERYRGQWTDSDIELTAKNITIGALKYGMLRVDNTTQINFSLEEWLKLDGDTGPYLQYVHARCCSILEKIGSPKQNSEFKVTEQYEQELIFLISRFNDFALQGAVQNRPSLIANYLYDLAKSFNRFYENCSIKNAEENIRETRLCLVECTKEIIFEGLKLLGIPAPHKM</sequence>
<dbReference type="Proteomes" id="UP000184731">
    <property type="component" value="Chromosome"/>
</dbReference>
<comment type="similarity">
    <text evidence="1 11">Belongs to the class-I aminoacyl-tRNA synthetase family.</text>
</comment>
<evidence type="ECO:0000256" key="1">
    <source>
        <dbReference type="ARBA" id="ARBA00005594"/>
    </source>
</evidence>
<dbReference type="SMART" id="SM01016">
    <property type="entry name" value="Arg_tRNA_synt_N"/>
    <property type="match status" value="1"/>
</dbReference>
<dbReference type="Pfam" id="PF05746">
    <property type="entry name" value="DALR_1"/>
    <property type="match status" value="1"/>
</dbReference>
<dbReference type="SMART" id="SM00836">
    <property type="entry name" value="DALR_1"/>
    <property type="match status" value="1"/>
</dbReference>
<evidence type="ECO:0000256" key="3">
    <source>
        <dbReference type="ARBA" id="ARBA00020262"/>
    </source>
</evidence>
<comment type="catalytic activity">
    <reaction evidence="9">
        <text>tRNA(Arg) + L-arginine + ATP = L-arginyl-tRNA(Arg) + AMP + diphosphate</text>
        <dbReference type="Rhea" id="RHEA:20301"/>
        <dbReference type="Rhea" id="RHEA-COMP:9658"/>
        <dbReference type="Rhea" id="RHEA-COMP:9673"/>
        <dbReference type="ChEBI" id="CHEBI:30616"/>
        <dbReference type="ChEBI" id="CHEBI:32682"/>
        <dbReference type="ChEBI" id="CHEBI:33019"/>
        <dbReference type="ChEBI" id="CHEBI:78442"/>
        <dbReference type="ChEBI" id="CHEBI:78513"/>
        <dbReference type="ChEBI" id="CHEBI:456215"/>
        <dbReference type="EC" id="6.1.1.19"/>
    </reaction>
</comment>
<evidence type="ECO:0000256" key="2">
    <source>
        <dbReference type="ARBA" id="ARBA00012837"/>
    </source>
</evidence>
<dbReference type="PANTHER" id="PTHR11956">
    <property type="entry name" value="ARGINYL-TRNA SYNTHETASE"/>
    <property type="match status" value="1"/>
</dbReference>
<dbReference type="Gene3D" id="1.10.730.10">
    <property type="entry name" value="Isoleucyl-tRNA Synthetase, Domain 1"/>
    <property type="match status" value="1"/>
</dbReference>
<evidence type="ECO:0000313" key="14">
    <source>
        <dbReference type="EMBL" id="APJ03533.1"/>
    </source>
</evidence>
<accession>A0A1L4CZZ9</accession>
<dbReference type="STRING" id="1915309.AXG55_06285"/>
<evidence type="ECO:0000256" key="5">
    <source>
        <dbReference type="ARBA" id="ARBA00022741"/>
    </source>
</evidence>
<dbReference type="SUPFAM" id="SSF52374">
    <property type="entry name" value="Nucleotidylyl transferase"/>
    <property type="match status" value="1"/>
</dbReference>
<dbReference type="InterPro" id="IPR036695">
    <property type="entry name" value="Arg-tRNA-synth_N_sf"/>
</dbReference>
<dbReference type="InterPro" id="IPR008909">
    <property type="entry name" value="DALR_anticod-bd"/>
</dbReference>
<dbReference type="Gene3D" id="3.30.1360.70">
    <property type="entry name" value="Arginyl tRNA synthetase N-terminal domain"/>
    <property type="match status" value="1"/>
</dbReference>